<dbReference type="RefSeq" id="WP_143653637.1">
    <property type="nucleotide sequence ID" value="NZ_FZOD01000097.1"/>
</dbReference>
<evidence type="ECO:0000313" key="3">
    <source>
        <dbReference type="Proteomes" id="UP000198282"/>
    </source>
</evidence>
<feature type="non-terminal residue" evidence="2">
    <location>
        <position position="1"/>
    </location>
</feature>
<protein>
    <submittedName>
        <fullName evidence="2">Uncharacterized protein</fullName>
    </submittedName>
</protein>
<keyword evidence="3" id="KW-1185">Reference proteome</keyword>
<sequence>ASITGPIWKDTMLAALKNVPPTSFTPINSERFGGCGESCRPAPPPMDGDDTQEVGPEDEDGDGGSRG</sequence>
<reference evidence="2 3" key="1">
    <citation type="submission" date="2017-06" db="EMBL/GenBank/DDBJ databases">
        <authorList>
            <person name="Kim H.J."/>
            <person name="Triplett B.A."/>
        </authorList>
    </citation>
    <scope>NUCLEOTIDE SEQUENCE [LARGE SCALE GENOMIC DNA]</scope>
    <source>
        <strain evidence="2 3">CGMCC 4.2132</strain>
    </source>
</reference>
<evidence type="ECO:0000313" key="2">
    <source>
        <dbReference type="EMBL" id="SNT63066.1"/>
    </source>
</evidence>
<feature type="compositionally biased region" description="Acidic residues" evidence="1">
    <location>
        <begin position="47"/>
        <end position="67"/>
    </location>
</feature>
<proteinExistence type="predicted"/>
<dbReference type="EMBL" id="FZOD01000097">
    <property type="protein sequence ID" value="SNT63066.1"/>
    <property type="molecule type" value="Genomic_DNA"/>
</dbReference>
<name>A0A239P7Q7_9ACTN</name>
<organism evidence="2 3">
    <name type="scientific">Streptosporangium subroseum</name>
    <dbReference type="NCBI Taxonomy" id="106412"/>
    <lineage>
        <taxon>Bacteria</taxon>
        <taxon>Bacillati</taxon>
        <taxon>Actinomycetota</taxon>
        <taxon>Actinomycetes</taxon>
        <taxon>Streptosporangiales</taxon>
        <taxon>Streptosporangiaceae</taxon>
        <taxon>Streptosporangium</taxon>
    </lineage>
</organism>
<feature type="region of interest" description="Disordered" evidence="1">
    <location>
        <begin position="28"/>
        <end position="67"/>
    </location>
</feature>
<accession>A0A239P7Q7</accession>
<gene>
    <name evidence="2" type="ORF">SAMN05216276_10971</name>
</gene>
<evidence type="ECO:0000256" key="1">
    <source>
        <dbReference type="SAM" id="MobiDB-lite"/>
    </source>
</evidence>
<dbReference type="AlphaFoldDB" id="A0A239P7Q7"/>
<dbReference type="Proteomes" id="UP000198282">
    <property type="component" value="Unassembled WGS sequence"/>
</dbReference>